<dbReference type="CDD" id="cd06587">
    <property type="entry name" value="VOC"/>
    <property type="match status" value="1"/>
</dbReference>
<dbReference type="Pfam" id="PF00903">
    <property type="entry name" value="Glyoxalase"/>
    <property type="match status" value="1"/>
</dbReference>
<dbReference type="Proteomes" id="UP000632125">
    <property type="component" value="Unassembled WGS sequence"/>
</dbReference>
<dbReference type="SUPFAM" id="SSF54593">
    <property type="entry name" value="Glyoxalase/Bleomycin resistance protein/Dihydroxybiphenyl dioxygenase"/>
    <property type="match status" value="1"/>
</dbReference>
<sequence>MQILGSYSYIPVSNLQEAARWYGKHLGLRVVREDELFLELRSASGVRVLLIGNDDARVTFHMNDSTGTQASYGFVVPDLREAHRQLAESGITVGSVTDYEALSFKFHDPDGNIVELWSDYPDPAAGWTVFEPLNGGQEEDS</sequence>
<dbReference type="InterPro" id="IPR004360">
    <property type="entry name" value="Glyas_Fos-R_dOase_dom"/>
</dbReference>
<dbReference type="Gene3D" id="3.10.180.10">
    <property type="entry name" value="2,3-Dihydroxybiphenyl 1,2-Dioxygenase, domain 1"/>
    <property type="match status" value="1"/>
</dbReference>
<dbReference type="PROSITE" id="PS51819">
    <property type="entry name" value="VOC"/>
    <property type="match status" value="1"/>
</dbReference>
<dbReference type="InterPro" id="IPR029068">
    <property type="entry name" value="Glyas_Bleomycin-R_OHBP_Dase"/>
</dbReference>
<proteinExistence type="predicted"/>
<dbReference type="InterPro" id="IPR037523">
    <property type="entry name" value="VOC_core"/>
</dbReference>
<dbReference type="RefSeq" id="WP_190863063.1">
    <property type="nucleotide sequence ID" value="NZ_JACXIY010000019.1"/>
</dbReference>
<dbReference type="EMBL" id="JACXIY010000019">
    <property type="protein sequence ID" value="MBD2870269.1"/>
    <property type="molecule type" value="Genomic_DNA"/>
</dbReference>
<feature type="domain" description="VOC" evidence="1">
    <location>
        <begin position="3"/>
        <end position="119"/>
    </location>
</feature>
<comment type="caution">
    <text evidence="2">The sequence shown here is derived from an EMBL/GenBank/DDBJ whole genome shotgun (WGS) entry which is preliminary data.</text>
</comment>
<evidence type="ECO:0000259" key="1">
    <source>
        <dbReference type="PROSITE" id="PS51819"/>
    </source>
</evidence>
<evidence type="ECO:0000313" key="3">
    <source>
        <dbReference type="Proteomes" id="UP000632125"/>
    </source>
</evidence>
<organism evidence="2 3">
    <name type="scientific">Paenibacillus arenilitoris</name>
    <dbReference type="NCBI Taxonomy" id="2772299"/>
    <lineage>
        <taxon>Bacteria</taxon>
        <taxon>Bacillati</taxon>
        <taxon>Bacillota</taxon>
        <taxon>Bacilli</taxon>
        <taxon>Bacillales</taxon>
        <taxon>Paenibacillaceae</taxon>
        <taxon>Paenibacillus</taxon>
    </lineage>
</organism>
<gene>
    <name evidence="2" type="ORF">IDH41_16940</name>
</gene>
<dbReference type="AlphaFoldDB" id="A0A927CLJ8"/>
<protein>
    <submittedName>
        <fullName evidence="2">VOC family protein</fullName>
    </submittedName>
</protein>
<name>A0A927CLJ8_9BACL</name>
<accession>A0A927CLJ8</accession>
<keyword evidence="3" id="KW-1185">Reference proteome</keyword>
<evidence type="ECO:0000313" key="2">
    <source>
        <dbReference type="EMBL" id="MBD2870269.1"/>
    </source>
</evidence>
<reference evidence="2" key="1">
    <citation type="submission" date="2020-09" db="EMBL/GenBank/DDBJ databases">
        <title>A novel bacterium of genus Paenibacillus, isolated from South China Sea.</title>
        <authorList>
            <person name="Huang H."/>
            <person name="Mo K."/>
            <person name="Hu Y."/>
        </authorList>
    </citation>
    <scope>NUCLEOTIDE SEQUENCE</scope>
    <source>
        <strain evidence="2">IB182493</strain>
    </source>
</reference>